<protein>
    <submittedName>
        <fullName evidence="1">Uncharacterized protein</fullName>
    </submittedName>
</protein>
<evidence type="ECO:0000313" key="2">
    <source>
        <dbReference type="Proteomes" id="UP001062846"/>
    </source>
</evidence>
<organism evidence="1 2">
    <name type="scientific">Rhododendron molle</name>
    <name type="common">Chinese azalea</name>
    <name type="synonym">Azalea mollis</name>
    <dbReference type="NCBI Taxonomy" id="49168"/>
    <lineage>
        <taxon>Eukaryota</taxon>
        <taxon>Viridiplantae</taxon>
        <taxon>Streptophyta</taxon>
        <taxon>Embryophyta</taxon>
        <taxon>Tracheophyta</taxon>
        <taxon>Spermatophyta</taxon>
        <taxon>Magnoliopsida</taxon>
        <taxon>eudicotyledons</taxon>
        <taxon>Gunneridae</taxon>
        <taxon>Pentapetalae</taxon>
        <taxon>asterids</taxon>
        <taxon>Ericales</taxon>
        <taxon>Ericaceae</taxon>
        <taxon>Ericoideae</taxon>
        <taxon>Rhodoreae</taxon>
        <taxon>Rhododendron</taxon>
    </lineage>
</organism>
<reference evidence="1" key="1">
    <citation type="submission" date="2022-02" db="EMBL/GenBank/DDBJ databases">
        <title>Plant Genome Project.</title>
        <authorList>
            <person name="Zhang R.-G."/>
        </authorList>
    </citation>
    <scope>NUCLEOTIDE SEQUENCE</scope>
    <source>
        <strain evidence="1">AT1</strain>
    </source>
</reference>
<dbReference type="Proteomes" id="UP001062846">
    <property type="component" value="Chromosome 3"/>
</dbReference>
<sequence>MISMTLRYTTSAINLIIGRLMFILSIIRSNGNELPICPTMLVIFLHAEEAKGLSNHYATETNIHVLISIDT</sequence>
<proteinExistence type="predicted"/>
<name>A0ACC0PFC5_RHOML</name>
<accession>A0ACC0PFC5</accession>
<gene>
    <name evidence="1" type="ORF">RHMOL_Rhmol03G0158400</name>
</gene>
<evidence type="ECO:0000313" key="1">
    <source>
        <dbReference type="EMBL" id="KAI8564135.1"/>
    </source>
</evidence>
<keyword evidence="2" id="KW-1185">Reference proteome</keyword>
<comment type="caution">
    <text evidence="1">The sequence shown here is derived from an EMBL/GenBank/DDBJ whole genome shotgun (WGS) entry which is preliminary data.</text>
</comment>
<dbReference type="EMBL" id="CM046390">
    <property type="protein sequence ID" value="KAI8564135.1"/>
    <property type="molecule type" value="Genomic_DNA"/>
</dbReference>